<comment type="caution">
    <text evidence="1">The sequence shown here is derived from an EMBL/GenBank/DDBJ whole genome shotgun (WGS) entry which is preliminary data.</text>
</comment>
<sequence length="253" mass="28110">MYAPKPGFQPDWKLLSTVPRAPDQPRSGAIFTVEGNRWLVCLASMGEDHPPTDDAGFLEFARSLPVAKVHESLMNAEPLGPIYRSGSTENRLYHYEKLRRFPESFVLVGDSVCAVNPLYGQGITNATLGALALAEELTRQRDRRPQGDLQGLGARFQKRLARLNKDVWMRATGADGAWPQTRGLKRPGSPLRDAPKRALRAYADLLLEVAASQPEVARLLVEVGHMVRPSYDVLRPGPLLRVLVHRLRAHQPA</sequence>
<name>A0A150RIN1_SORCE</name>
<reference evidence="1 2" key="1">
    <citation type="submission" date="2014-02" db="EMBL/GenBank/DDBJ databases">
        <title>The small core and large imbalanced accessory genome model reveals a collaborative survival strategy of Sorangium cellulosum strains in nature.</title>
        <authorList>
            <person name="Han K."/>
            <person name="Peng R."/>
            <person name="Blom J."/>
            <person name="Li Y.-Z."/>
        </authorList>
    </citation>
    <scope>NUCLEOTIDE SEQUENCE [LARGE SCALE GENOMIC DNA]</scope>
    <source>
        <strain evidence="1 2">So0149</strain>
    </source>
</reference>
<dbReference type="AlphaFoldDB" id="A0A150RIN1"/>
<evidence type="ECO:0008006" key="3">
    <source>
        <dbReference type="Google" id="ProtNLM"/>
    </source>
</evidence>
<proteinExistence type="predicted"/>
<protein>
    <recommendedName>
        <fullName evidence="3">FAD-binding domain-containing protein</fullName>
    </recommendedName>
</protein>
<gene>
    <name evidence="1" type="ORF">BE18_49015</name>
</gene>
<dbReference type="Proteomes" id="UP000075515">
    <property type="component" value="Unassembled WGS sequence"/>
</dbReference>
<organism evidence="1 2">
    <name type="scientific">Sorangium cellulosum</name>
    <name type="common">Polyangium cellulosum</name>
    <dbReference type="NCBI Taxonomy" id="56"/>
    <lineage>
        <taxon>Bacteria</taxon>
        <taxon>Pseudomonadati</taxon>
        <taxon>Myxococcota</taxon>
        <taxon>Polyangia</taxon>
        <taxon>Polyangiales</taxon>
        <taxon>Polyangiaceae</taxon>
        <taxon>Sorangium</taxon>
    </lineage>
</organism>
<accession>A0A150RIN1</accession>
<dbReference type="InterPro" id="IPR036188">
    <property type="entry name" value="FAD/NAD-bd_sf"/>
</dbReference>
<dbReference type="SUPFAM" id="SSF51905">
    <property type="entry name" value="FAD/NAD(P)-binding domain"/>
    <property type="match status" value="1"/>
</dbReference>
<dbReference type="EMBL" id="JEMC01003588">
    <property type="protein sequence ID" value="KYF80149.1"/>
    <property type="molecule type" value="Genomic_DNA"/>
</dbReference>
<evidence type="ECO:0000313" key="1">
    <source>
        <dbReference type="EMBL" id="KYF80149.1"/>
    </source>
</evidence>
<evidence type="ECO:0000313" key="2">
    <source>
        <dbReference type="Proteomes" id="UP000075515"/>
    </source>
</evidence>
<dbReference type="Gene3D" id="3.50.50.60">
    <property type="entry name" value="FAD/NAD(P)-binding domain"/>
    <property type="match status" value="1"/>
</dbReference>